<reference evidence="4" key="1">
    <citation type="submission" date="2025-08" db="UniProtKB">
        <authorList>
            <consortium name="RefSeq"/>
        </authorList>
    </citation>
    <scope>IDENTIFICATION</scope>
    <source>
        <tissue evidence="4">Liver</tissue>
    </source>
</reference>
<feature type="region of interest" description="Disordered" evidence="2">
    <location>
        <begin position="1430"/>
        <end position="1452"/>
    </location>
</feature>
<feature type="compositionally biased region" description="Polar residues" evidence="2">
    <location>
        <begin position="1317"/>
        <end position="1369"/>
    </location>
</feature>
<dbReference type="OrthoDB" id="6359887at2759"/>
<sequence length="2511" mass="283331">MAEVTRAWRWPFRRGPNGCWVAGRLRTPVCREVRPVHTQSDPLYLKYTEMKRKVMNTGKLRLSPNEEAFILKEDYERRRKLRLLQVREQERGIAFQIREDIKQRKNQQFSRLAGELRAEWEKAQNQKIQNLEKLYLASLRHMGDGHRQAKENEPDLDALARRAAERKRKAEMRHKEALKVQKNQKEMLMKQKTRHIKARKEALLVEKERSAKVARLPPPVPAPFENIELNRIPSLKTNSSTYHHISTFVSRQMDTKQPDAHLAAEEEARRLEGLRKQAAQERMEQLERAHVRGSQALKKIHLTQTQERLLEELKQLQKEDLARRRQTVAQMPPRLVELPHRRLEGKEDWQRELEFAFEDMYSVDRSKGLQLRFSVFACKVKGNVILHLKPEPLPAMSDQLRDEELDLSMERENQGENENPDVPDTEILCPSATVPFGMKTQQIPSRILFKRLLNKIRSQQSLWTIKSVSEDESEVTTSTSEVESKAPTVESGAMILEERTLSSEQEQVMDSDRLTIESGPLSSEDKPFFCQADAGKEQAVVAFPPATAEAQSSVLLHPQEEAVRIRMSARHKQIMEIEEQKRKQLELLEQIEQQKLRLETDCFRAQLEEENRKKTQQPEVCPAPMSHTVISDEDCHRQMIRNYQHQLLQQNRLHKQSVETARKRLLEYQTILRERYPSMSSASLISDSIMLGPPQKSEKPAAASEHWGLCQRLKPSPNKYQPVQSSQTPGLDQSHVQALRQDLFPQRQGETGALEMLAKQFVGSQEHPQQSSHVEASQRNYKFVPKYPHALSRTLSYDRLQTLQDAGEVSKPLRAITCQTLDSQQISSEDSENISSKPTEPSSFLPLVPERSFTSLPVKLESGKVQEPFTTMSKSRVSINQSVISQMHDQPLSSSDTITTQQDDLKFPPKQLELQKEVLQASQEAQEKLVLCTQKELEKQAGLPVFIPSSAGDLVTSLPSASAESGRIQTFSTESDATVSSGNMDKLWGFSQPVLSQQTNLEFPQEQMGVQKDNLRARWEAQEVLLAHKQSKLDDIVNSEQTGHSWPHQVTQQSFSSLSVTDRLSRKIQERPLPTNKKGLLPSQSEMSRSQDGSSSSLQHILPLHNSLKSLQERLATQRDAAQTRHEAQEELLLHRERSLGDMMSGPVNSLSSVVSQHSDASHVVSEPGPKESWELYSSEGSIVPSSHLITPSLEEESLDFPQHNLPTQHFTTLQEQAHIQRVILGARKETTEYAHRENKLEKGLRSQQTGALSSSQVAEWERLQEFISVKSDNAGPLSLKIPGFWERLDRFSQHAFPLQNNLQEHQEWVNTEKESFQFSPQARENSSSQQTGFSSFIPSLGPSSCVSLPSADSGTTQQPLSTESDSKVTSIHLQIPELQDRLLKISQLIQPQQDSLKAIQKQLATQREAIVQSRQEAHDEILGERKERVFPKQPSPSPRIPQHSLASFPLSDSERTQELCSAISDDAVSSGSEMLGLPGRALGLSHTDLFQQNNLAAHPEHLHAQTNAFHSTEKVQEEMLFPRPCEHSIQPHHGDLKTLQQQLNVQRKAIRSGQEIQEELLLQRLNKLEQRVSCKQISSSSFSPQVALPVANSEGTLQSFPTKSDDTEISGSHGEYPSFAQPLLPQQDKLTMQMGLEMVFHKELLLHKQNSQNKSDSVEHAIPALFLSKEPEHPFIPLPFAEAKSKSIGELSLPKKEHGVPSRDAVIPRLQDRRLSFSPPVLAQHDDMNLQKQLNLQREALRCRQRAQEDLLVQRQTALQQQMEKHRETVKELLNVSQARTSPDNDLKTQGPAWGGSDQESPSGESLGKELSGRASKPPVSKVKCGLDLNQHELSTIQEVESPASGRTSMPGKSDFYQDRDPLRVSVSREQSFLGSPLAHDLFACHQPPAQNSRSNDYYEAVNVEESDVEDHAILSHAVSEEACASLGPVVKPDDKAETQDISQEPLSSVTVSTGSFLSYELTDLSLTDPESFSEQMEHQEQEETSPFSCARPSTPVTYQQLHSLGADDFLLSTEEERASSHTRAQQVIDKDINEATLIPGKRDLQVPAVDFPELEHVFPHLHRQLFRPLEPYLDFDLWSSSGISQDNRDFYEQRSTSTACFTELRASLQPIGNPAHAAAQSFAAEGSFQQLLPELSSQESQHVDLPSIYSIEARGTSQNMETHSSSEQTEVLQNKKRSVHFQSSAESLSPAYSSSDDAVFDQLHLQHSTPCGSTSSECSGKQLGSRKEMLGFEELSRKAVTVLPSHRLAGNESEVLNPHVEETDSKGSHSISTENEKSVQDPRKLSQLAQAQHIKNSKSFSFQSSIPVWETESGYGIMEEPDLTLLSTSDISTTETDLANLTLEERDSEAQGCFQAGASLPPLPETSGYGAASEEPCTHQPQVAPSATQKKSFMERSYQRQREMRNKSQPPQTGSSLSRLKGVNKVRVSLPEDRKTTQALMHQRALRLYRQLSEVKQQREEKAKQELCAQNKARAKEFHKVSKNQFFTLSGTISKKPAKSNSHSFCRKH</sequence>
<feature type="region of interest" description="Disordered" evidence="2">
    <location>
        <begin position="1973"/>
        <end position="1993"/>
    </location>
</feature>
<evidence type="ECO:0000256" key="2">
    <source>
        <dbReference type="SAM" id="MobiDB-lite"/>
    </source>
</evidence>
<feature type="region of interest" description="Disordered" evidence="2">
    <location>
        <begin position="2251"/>
        <end position="2284"/>
    </location>
</feature>
<feature type="compositionally biased region" description="Basic and acidic residues" evidence="2">
    <location>
        <begin position="2394"/>
        <end position="2408"/>
    </location>
</feature>
<dbReference type="GO" id="GO:0005813">
    <property type="term" value="C:centrosome"/>
    <property type="evidence" value="ECO:0007669"/>
    <property type="project" value="TreeGrafter"/>
</dbReference>
<dbReference type="GeneID" id="101829922"/>
<feature type="compositionally biased region" description="Polar residues" evidence="2">
    <location>
        <begin position="2157"/>
        <end position="2174"/>
    </location>
</feature>
<feature type="region of interest" description="Disordered" evidence="2">
    <location>
        <begin position="820"/>
        <end position="848"/>
    </location>
</feature>
<feature type="compositionally biased region" description="Polar residues" evidence="2">
    <location>
        <begin position="820"/>
        <end position="842"/>
    </location>
</feature>
<gene>
    <name evidence="4" type="primary">Cep295</name>
</gene>
<dbReference type="CTD" id="85459"/>
<feature type="coiled-coil region" evidence="1">
    <location>
        <begin position="261"/>
        <end position="319"/>
    </location>
</feature>
<accession>A0A3Q0DCS5</accession>
<dbReference type="RefSeq" id="XP_021090892.1">
    <property type="nucleotide sequence ID" value="XM_021235233.2"/>
</dbReference>
<feature type="compositionally biased region" description="Polar residues" evidence="2">
    <location>
        <begin position="2409"/>
        <end position="2420"/>
    </location>
</feature>
<protein>
    <submittedName>
        <fullName evidence="4">Centrosomal protein of 295 kDa isoform X1</fullName>
    </submittedName>
</protein>
<feature type="coiled-coil region" evidence="1">
    <location>
        <begin position="574"/>
        <end position="608"/>
    </location>
</feature>
<feature type="region of interest" description="Disordered" evidence="2">
    <location>
        <begin position="1066"/>
        <end position="1098"/>
    </location>
</feature>
<keyword evidence="3" id="KW-1185">Reference proteome</keyword>
<feature type="region of interest" description="Disordered" evidence="2">
    <location>
        <begin position="2157"/>
        <end position="2180"/>
    </location>
</feature>
<evidence type="ECO:0000256" key="1">
    <source>
        <dbReference type="SAM" id="Coils"/>
    </source>
</evidence>
<feature type="compositionally biased region" description="Low complexity" evidence="2">
    <location>
        <begin position="1083"/>
        <end position="1098"/>
    </location>
</feature>
<dbReference type="PANTHER" id="PTHR21553:SF25">
    <property type="entry name" value="CENTROSOMAL PROTEIN OF 295 KDA"/>
    <property type="match status" value="1"/>
</dbReference>
<dbReference type="GO" id="GO:0005814">
    <property type="term" value="C:centriole"/>
    <property type="evidence" value="ECO:0007669"/>
    <property type="project" value="TreeGrafter"/>
</dbReference>
<evidence type="ECO:0000313" key="3">
    <source>
        <dbReference type="Proteomes" id="UP000886700"/>
    </source>
</evidence>
<feature type="region of interest" description="Disordered" evidence="2">
    <location>
        <begin position="1777"/>
        <end position="1823"/>
    </location>
</feature>
<organism evidence="3 4">
    <name type="scientific">Mesocricetus auratus</name>
    <name type="common">Golden hamster</name>
    <dbReference type="NCBI Taxonomy" id="10036"/>
    <lineage>
        <taxon>Eukaryota</taxon>
        <taxon>Metazoa</taxon>
        <taxon>Chordata</taxon>
        <taxon>Craniata</taxon>
        <taxon>Vertebrata</taxon>
        <taxon>Euteleostomi</taxon>
        <taxon>Mammalia</taxon>
        <taxon>Eutheria</taxon>
        <taxon>Euarchontoglires</taxon>
        <taxon>Glires</taxon>
        <taxon>Rodentia</taxon>
        <taxon>Myomorpha</taxon>
        <taxon>Muroidea</taxon>
        <taxon>Cricetidae</taxon>
        <taxon>Cricetinae</taxon>
        <taxon>Mesocricetus</taxon>
    </lineage>
</organism>
<feature type="region of interest" description="Disordered" evidence="2">
    <location>
        <begin position="2361"/>
        <end position="2425"/>
    </location>
</feature>
<dbReference type="PANTHER" id="PTHR21553">
    <property type="entry name" value="ALMS1-RELATED"/>
    <property type="match status" value="1"/>
</dbReference>
<feature type="region of interest" description="Disordered" evidence="2">
    <location>
        <begin position="1314"/>
        <end position="1369"/>
    </location>
</feature>
<proteinExistence type="predicted"/>
<keyword evidence="1" id="KW-0175">Coiled coil</keyword>
<dbReference type="GO" id="GO:0046599">
    <property type="term" value="P:regulation of centriole replication"/>
    <property type="evidence" value="ECO:0007669"/>
    <property type="project" value="TreeGrafter"/>
</dbReference>
<evidence type="ECO:0000313" key="4">
    <source>
        <dbReference type="RefSeq" id="XP_021090892.1"/>
    </source>
</evidence>
<dbReference type="GO" id="GO:0005829">
    <property type="term" value="C:cytosol"/>
    <property type="evidence" value="ECO:0007669"/>
    <property type="project" value="TreeGrafter"/>
</dbReference>
<dbReference type="Proteomes" id="UP000886700">
    <property type="component" value="Unplaced"/>
</dbReference>
<name>A0A3Q0DCS5_MESAU</name>
<feature type="compositionally biased region" description="Polar residues" evidence="2">
    <location>
        <begin position="2381"/>
        <end position="2393"/>
    </location>
</feature>
<feature type="region of interest" description="Disordered" evidence="2">
    <location>
        <begin position="1836"/>
        <end position="1860"/>
    </location>
</feature>